<feature type="binding site" evidence="7">
    <location>
        <position position="143"/>
    </location>
    <ligand>
        <name>a 1,2-diacyl-sn-glycero-3-phospho-(1'-sn-glycerol)</name>
        <dbReference type="ChEBI" id="CHEBI:64716"/>
    </ligand>
</feature>
<keyword evidence="5 7" id="KW-1133">Transmembrane helix</keyword>
<dbReference type="UniPathway" id="UPA00664"/>
<feature type="transmembrane region" description="Helical" evidence="7">
    <location>
        <begin position="179"/>
        <end position="196"/>
    </location>
</feature>
<reference evidence="9 10" key="1">
    <citation type="submission" date="2014-08" db="EMBL/GenBank/DDBJ databases">
        <title>Genomic and Phenotypic Diversity of Colwellia psychrerythraea strains from Disparate Marine Basins.</title>
        <authorList>
            <person name="Techtmann S.M."/>
            <person name="Stelling S.C."/>
            <person name="Utturkar S.M."/>
            <person name="Alshibli N."/>
            <person name="Harris A."/>
            <person name="Brown S.D."/>
            <person name="Hazen T.C."/>
        </authorList>
    </citation>
    <scope>NUCLEOTIDE SEQUENCE [LARGE SCALE GENOMIC DNA]</scope>
    <source>
        <strain evidence="9 10">GAB14E</strain>
    </source>
</reference>
<evidence type="ECO:0000256" key="3">
    <source>
        <dbReference type="ARBA" id="ARBA00022679"/>
    </source>
</evidence>
<dbReference type="PANTHER" id="PTHR30589">
    <property type="entry name" value="PROLIPOPROTEIN DIACYLGLYCERYL TRANSFERASE"/>
    <property type="match status" value="1"/>
</dbReference>
<feature type="region of interest" description="Disordered" evidence="8">
    <location>
        <begin position="272"/>
        <end position="294"/>
    </location>
</feature>
<keyword evidence="4 7" id="KW-0812">Transmembrane</keyword>
<comment type="caution">
    <text evidence="9">The sequence shown here is derived from an EMBL/GenBank/DDBJ whole genome shotgun (WGS) entry which is preliminary data.</text>
</comment>
<keyword evidence="3 7" id="KW-0808">Transferase</keyword>
<organism evidence="9 10">
    <name type="scientific">Colwellia psychrerythraea</name>
    <name type="common">Vibrio psychroerythus</name>
    <dbReference type="NCBI Taxonomy" id="28229"/>
    <lineage>
        <taxon>Bacteria</taxon>
        <taxon>Pseudomonadati</taxon>
        <taxon>Pseudomonadota</taxon>
        <taxon>Gammaproteobacteria</taxon>
        <taxon>Alteromonadales</taxon>
        <taxon>Colwelliaceae</taxon>
        <taxon>Colwellia</taxon>
    </lineage>
</organism>
<evidence type="ECO:0000256" key="5">
    <source>
        <dbReference type="ARBA" id="ARBA00022989"/>
    </source>
</evidence>
<dbReference type="Proteomes" id="UP000029868">
    <property type="component" value="Unassembled WGS sequence"/>
</dbReference>
<dbReference type="EMBL" id="JQEC01000011">
    <property type="protein sequence ID" value="KGJ96220.1"/>
    <property type="molecule type" value="Genomic_DNA"/>
</dbReference>
<comment type="similarity">
    <text evidence="1 7">Belongs to the Lgt family.</text>
</comment>
<keyword evidence="2 7" id="KW-1003">Cell membrane</keyword>
<evidence type="ECO:0000256" key="2">
    <source>
        <dbReference type="ARBA" id="ARBA00022475"/>
    </source>
</evidence>
<gene>
    <name evidence="7" type="primary">lgt</name>
    <name evidence="9" type="ORF">GAB14E_0167</name>
</gene>
<dbReference type="EC" id="2.5.1.145" evidence="7"/>
<comment type="pathway">
    <text evidence="7">Protein modification; lipoprotein biosynthesis (diacylglyceryl transfer).</text>
</comment>
<evidence type="ECO:0000256" key="8">
    <source>
        <dbReference type="SAM" id="MobiDB-lite"/>
    </source>
</evidence>
<feature type="transmembrane region" description="Helical" evidence="7">
    <location>
        <begin position="233"/>
        <end position="258"/>
    </location>
</feature>
<feature type="transmembrane region" description="Helical" evidence="7">
    <location>
        <begin position="203"/>
        <end position="221"/>
    </location>
</feature>
<protein>
    <recommendedName>
        <fullName evidence="7">Phosphatidylglycerol--prolipoprotein diacylglyceryl transferase</fullName>
        <ecNumber evidence="7">2.5.1.145</ecNumber>
    </recommendedName>
</protein>
<sequence length="294" mass="32868">MTDKFLQFPVIDPIIFSIGPVSLRWYGTMYLIGFLAAMFMANRTADRSNGLWTREQVSDLLFYGFLGVILGGRVGYVLFYQFEYFLSDPLYLFEIWQGGMSFHGGLLGVILAIFIFARKTKKSFLEVGDFVAPLVPIGLGMGRLGNFINAELWGRQTDVPWAMVFPTDSLQVPRHPSQLYEFALEGVVLFAILYIITRKTNRLGLASGAFLIGYGVFRSIVEFFREPDAHLGLYFSFISKGQILSIPMILVGVLVIYLGHLAQQKAAITQAHNRDNSSKKSANSSSKKTAKGNN</sequence>
<keyword evidence="9" id="KW-0449">Lipoprotein</keyword>
<dbReference type="PANTHER" id="PTHR30589:SF0">
    <property type="entry name" value="PHOSPHATIDYLGLYCEROL--PROLIPOPROTEIN DIACYLGLYCERYL TRANSFERASE"/>
    <property type="match status" value="1"/>
</dbReference>
<proteinExistence type="inferred from homology"/>
<dbReference type="InterPro" id="IPR001640">
    <property type="entry name" value="Lgt"/>
</dbReference>
<feature type="compositionally biased region" description="Low complexity" evidence="8">
    <location>
        <begin position="279"/>
        <end position="294"/>
    </location>
</feature>
<feature type="transmembrane region" description="Helical" evidence="7">
    <location>
        <begin position="23"/>
        <end position="40"/>
    </location>
</feature>
<dbReference type="OrthoDB" id="871140at2"/>
<dbReference type="PATRIC" id="fig|28229.3.peg.1102"/>
<dbReference type="HAMAP" id="MF_01147">
    <property type="entry name" value="Lgt"/>
    <property type="match status" value="1"/>
</dbReference>
<evidence type="ECO:0000313" key="10">
    <source>
        <dbReference type="Proteomes" id="UP000029868"/>
    </source>
</evidence>
<dbReference type="NCBIfam" id="TIGR00544">
    <property type="entry name" value="lgt"/>
    <property type="match status" value="1"/>
</dbReference>
<evidence type="ECO:0000256" key="7">
    <source>
        <dbReference type="HAMAP-Rule" id="MF_01147"/>
    </source>
</evidence>
<dbReference type="GO" id="GO:0005886">
    <property type="term" value="C:plasma membrane"/>
    <property type="evidence" value="ECO:0007669"/>
    <property type="project" value="UniProtKB-SubCell"/>
</dbReference>
<evidence type="ECO:0000313" key="9">
    <source>
        <dbReference type="EMBL" id="KGJ96220.1"/>
    </source>
</evidence>
<dbReference type="PROSITE" id="PS01311">
    <property type="entry name" value="LGT"/>
    <property type="match status" value="1"/>
</dbReference>
<feature type="transmembrane region" description="Helical" evidence="7">
    <location>
        <begin position="60"/>
        <end position="80"/>
    </location>
</feature>
<comment type="subcellular location">
    <subcellularLocation>
        <location evidence="7">Cell membrane</location>
        <topology evidence="7">Multi-pass membrane protein</topology>
    </subcellularLocation>
</comment>
<evidence type="ECO:0000256" key="6">
    <source>
        <dbReference type="ARBA" id="ARBA00023136"/>
    </source>
</evidence>
<evidence type="ECO:0000256" key="1">
    <source>
        <dbReference type="ARBA" id="ARBA00007150"/>
    </source>
</evidence>
<feature type="transmembrane region" description="Helical" evidence="7">
    <location>
        <begin position="100"/>
        <end position="117"/>
    </location>
</feature>
<name>A0A099L198_COLPS</name>
<dbReference type="GO" id="GO:0008961">
    <property type="term" value="F:phosphatidylglycerol-prolipoprotein diacylglyceryl transferase activity"/>
    <property type="evidence" value="ECO:0007669"/>
    <property type="project" value="UniProtKB-UniRule"/>
</dbReference>
<dbReference type="GO" id="GO:0042158">
    <property type="term" value="P:lipoprotein biosynthetic process"/>
    <property type="evidence" value="ECO:0007669"/>
    <property type="project" value="UniProtKB-UniRule"/>
</dbReference>
<feature type="transmembrane region" description="Helical" evidence="7">
    <location>
        <begin position="124"/>
        <end position="144"/>
    </location>
</feature>
<dbReference type="RefSeq" id="WP_033081187.1">
    <property type="nucleotide sequence ID" value="NZ_JQEC01000011.1"/>
</dbReference>
<evidence type="ECO:0000256" key="4">
    <source>
        <dbReference type="ARBA" id="ARBA00022692"/>
    </source>
</evidence>
<accession>A0A099L198</accession>
<dbReference type="Pfam" id="PF01790">
    <property type="entry name" value="LGT"/>
    <property type="match status" value="1"/>
</dbReference>
<comment type="catalytic activity">
    <reaction evidence="7">
        <text>L-cysteinyl-[prolipoprotein] + a 1,2-diacyl-sn-glycero-3-phospho-(1'-sn-glycerol) = an S-1,2-diacyl-sn-glyceryl-L-cysteinyl-[prolipoprotein] + sn-glycerol 1-phosphate + H(+)</text>
        <dbReference type="Rhea" id="RHEA:56712"/>
        <dbReference type="Rhea" id="RHEA-COMP:14679"/>
        <dbReference type="Rhea" id="RHEA-COMP:14680"/>
        <dbReference type="ChEBI" id="CHEBI:15378"/>
        <dbReference type="ChEBI" id="CHEBI:29950"/>
        <dbReference type="ChEBI" id="CHEBI:57685"/>
        <dbReference type="ChEBI" id="CHEBI:64716"/>
        <dbReference type="ChEBI" id="CHEBI:140658"/>
        <dbReference type="EC" id="2.5.1.145"/>
    </reaction>
</comment>
<comment type="function">
    <text evidence="7">Catalyzes the transfer of the diacylglyceryl group from phosphatidylglycerol to the sulfhydryl group of the N-terminal cysteine of a prolipoprotein, the first step in the formation of mature lipoproteins.</text>
</comment>
<dbReference type="AlphaFoldDB" id="A0A099L198"/>
<keyword evidence="6 7" id="KW-0472">Membrane</keyword>